<evidence type="ECO:0000256" key="3">
    <source>
        <dbReference type="ARBA" id="ARBA00020071"/>
    </source>
</evidence>
<evidence type="ECO:0000256" key="2">
    <source>
        <dbReference type="ARBA" id="ARBA00010973"/>
    </source>
</evidence>
<reference evidence="7 8" key="1">
    <citation type="journal article" date="2023" name="Int. J. Syst. Evol. Microbiol.">
        <title>Methylocystis iwaonis sp. nov., a type II methane-oxidizing bacterium from surface soil of a rice paddy field in Japan, and emended description of the genus Methylocystis (ex Whittenbury et al. 1970) Bowman et al. 1993.</title>
        <authorList>
            <person name="Kaise H."/>
            <person name="Sawadogo J.B."/>
            <person name="Alam M.S."/>
            <person name="Ueno C."/>
            <person name="Dianou D."/>
            <person name="Shinjo R."/>
            <person name="Asakawa S."/>
        </authorList>
    </citation>
    <scope>NUCLEOTIDE SEQUENCE [LARGE SCALE GENOMIC DNA]</scope>
    <source>
        <strain evidence="7 8">SS37A-Re</strain>
    </source>
</reference>
<dbReference type="SUPFAM" id="SSF88713">
    <property type="entry name" value="Glycoside hydrolase/deacetylase"/>
    <property type="match status" value="1"/>
</dbReference>
<dbReference type="Pfam" id="PF01522">
    <property type="entry name" value="Polysacc_deac_1"/>
    <property type="match status" value="2"/>
</dbReference>
<dbReference type="InterPro" id="IPR051398">
    <property type="entry name" value="Polysacch_Deacetylase"/>
</dbReference>
<feature type="domain" description="NodB homology" evidence="6">
    <location>
        <begin position="101"/>
        <end position="357"/>
    </location>
</feature>
<keyword evidence="8" id="KW-1185">Reference proteome</keyword>
<dbReference type="InterPro" id="IPR002509">
    <property type="entry name" value="NODB_dom"/>
</dbReference>
<dbReference type="InterPro" id="IPR011330">
    <property type="entry name" value="Glyco_hydro/deAcase_b/a-brl"/>
</dbReference>
<dbReference type="PROSITE" id="PS51677">
    <property type="entry name" value="NODB"/>
    <property type="match status" value="1"/>
</dbReference>
<dbReference type="CDD" id="cd10968">
    <property type="entry name" value="CE4_Mlr8448_like_5s"/>
    <property type="match status" value="1"/>
</dbReference>
<dbReference type="Gene3D" id="3.20.20.370">
    <property type="entry name" value="Glycoside hydrolase/deacetylase"/>
    <property type="match status" value="1"/>
</dbReference>
<evidence type="ECO:0000256" key="4">
    <source>
        <dbReference type="ARBA" id="ARBA00022729"/>
    </source>
</evidence>
<dbReference type="EMBL" id="AP027142">
    <property type="protein sequence ID" value="BDV34960.1"/>
    <property type="molecule type" value="Genomic_DNA"/>
</dbReference>
<dbReference type="Proteomes" id="UP001317629">
    <property type="component" value="Chromosome"/>
</dbReference>
<keyword evidence="4" id="KW-0732">Signal</keyword>
<evidence type="ECO:0000313" key="8">
    <source>
        <dbReference type="Proteomes" id="UP001317629"/>
    </source>
</evidence>
<evidence type="ECO:0000256" key="5">
    <source>
        <dbReference type="ARBA" id="ARBA00032976"/>
    </source>
</evidence>
<accession>A0ABM8EAL2</accession>
<comment type="similarity">
    <text evidence="2">Belongs to the polysaccharide deacetylase family.</text>
</comment>
<gene>
    <name evidence="7" type="ORF">SS37A_24890</name>
</gene>
<protein>
    <recommendedName>
        <fullName evidence="3">Chitooligosaccharide deacetylase</fullName>
    </recommendedName>
    <alternativeName>
        <fullName evidence="5">Nodulation protein B</fullName>
    </alternativeName>
</protein>
<dbReference type="PANTHER" id="PTHR34216">
    <property type="match status" value="1"/>
</dbReference>
<proteinExistence type="inferred from homology"/>
<comment type="function">
    <text evidence="1">Is involved in generating a small heat-stable compound (Nod), an acylated oligomer of N-acetylglucosamine, that stimulates mitosis in various plant protoplasts.</text>
</comment>
<evidence type="ECO:0000259" key="6">
    <source>
        <dbReference type="PROSITE" id="PS51677"/>
    </source>
</evidence>
<name>A0ABM8EAL2_9HYPH</name>
<organism evidence="7 8">
    <name type="scientific">Methylocystis iwaonis</name>
    <dbReference type="NCBI Taxonomy" id="2885079"/>
    <lineage>
        <taxon>Bacteria</taxon>
        <taxon>Pseudomonadati</taxon>
        <taxon>Pseudomonadota</taxon>
        <taxon>Alphaproteobacteria</taxon>
        <taxon>Hyphomicrobiales</taxon>
        <taxon>Methylocystaceae</taxon>
        <taxon>Methylocystis</taxon>
    </lineage>
</organism>
<evidence type="ECO:0000256" key="1">
    <source>
        <dbReference type="ARBA" id="ARBA00003236"/>
    </source>
</evidence>
<dbReference type="PANTHER" id="PTHR34216:SF7">
    <property type="entry name" value="POLY-BETA-1,6-N-ACETYL-D-GLUCOSAMINE N-DEACETYLASE"/>
    <property type="match status" value="1"/>
</dbReference>
<evidence type="ECO:0000313" key="7">
    <source>
        <dbReference type="EMBL" id="BDV34960.1"/>
    </source>
</evidence>
<sequence>MWVEGFMASWRELAIEAGMQLFKASGAHRLAAPFTSGLGAILMFHRVRPERGEAFAPNAGLEITPQFLDATLTHLAARGYDILSLDAALDVLRAHAAPKHPFVVLTFDDGYRDLVEHALPVLERHRAPFTAYVTSGFADQTARLWWLEMEEALRRQSRVDTVVEGRRIARNCATAQEKRDAFGDIYWAIRDGGEAQLLDVVARLAAAAGLDSHALTAETCLDWSGIAALARHELATIGAHSVTHARLAKLDAADARREMGESRDAIAHHTGIAPKHFCYPVGDPTSAGAREFALAAELGFDSAVTTRPGMIFPEHRDYLHALPRLSVNGKHQSLAALDILLSGAPFAVMNRGRRVTA</sequence>